<accession>A0A9Q0MLR7</accession>
<evidence type="ECO:0000313" key="2">
    <source>
        <dbReference type="EMBL" id="KAJ6628022.1"/>
    </source>
</evidence>
<feature type="region of interest" description="Disordered" evidence="1">
    <location>
        <begin position="69"/>
        <end position="109"/>
    </location>
</feature>
<protein>
    <recommendedName>
        <fullName evidence="4">HTH psq-type domain-containing protein</fullName>
    </recommendedName>
</protein>
<name>A0A9Q0MLR7_9DIPT</name>
<proteinExistence type="predicted"/>
<dbReference type="EMBL" id="WJQU01003067">
    <property type="protein sequence ID" value="KAJ6628022.1"/>
    <property type="molecule type" value="Genomic_DNA"/>
</dbReference>
<dbReference type="Proteomes" id="UP001151699">
    <property type="component" value="Unassembled WGS sequence"/>
</dbReference>
<sequence>MANVTCEYDSNASAADNAPGRRIRRSEAILRQAAECVSRGQTFQTVSDMFHIPISTIRFFMARKGILPRRKRGRASGAPFMSDIGGNSTRDREHSRSASPSEPPFHFANYKLPDLKHELL</sequence>
<dbReference type="OrthoDB" id="10261408at2759"/>
<gene>
    <name evidence="2" type="ORF">Bhyg_17009</name>
</gene>
<comment type="caution">
    <text evidence="2">The sequence shown here is derived from an EMBL/GenBank/DDBJ whole genome shotgun (WGS) entry which is preliminary data.</text>
</comment>
<keyword evidence="3" id="KW-1185">Reference proteome</keyword>
<evidence type="ECO:0000313" key="3">
    <source>
        <dbReference type="Proteomes" id="UP001151699"/>
    </source>
</evidence>
<evidence type="ECO:0008006" key="4">
    <source>
        <dbReference type="Google" id="ProtNLM"/>
    </source>
</evidence>
<evidence type="ECO:0000256" key="1">
    <source>
        <dbReference type="SAM" id="MobiDB-lite"/>
    </source>
</evidence>
<reference evidence="2" key="1">
    <citation type="submission" date="2022-07" db="EMBL/GenBank/DDBJ databases">
        <authorList>
            <person name="Trinca V."/>
            <person name="Uliana J.V.C."/>
            <person name="Torres T.T."/>
            <person name="Ward R.J."/>
            <person name="Monesi N."/>
        </authorList>
    </citation>
    <scope>NUCLEOTIDE SEQUENCE</scope>
    <source>
        <strain evidence="2">HSMRA1968</strain>
        <tissue evidence="2">Whole embryos</tissue>
    </source>
</reference>
<dbReference type="AlphaFoldDB" id="A0A9Q0MLR7"/>
<organism evidence="2 3">
    <name type="scientific">Pseudolycoriella hygida</name>
    <dbReference type="NCBI Taxonomy" id="35572"/>
    <lineage>
        <taxon>Eukaryota</taxon>
        <taxon>Metazoa</taxon>
        <taxon>Ecdysozoa</taxon>
        <taxon>Arthropoda</taxon>
        <taxon>Hexapoda</taxon>
        <taxon>Insecta</taxon>
        <taxon>Pterygota</taxon>
        <taxon>Neoptera</taxon>
        <taxon>Endopterygota</taxon>
        <taxon>Diptera</taxon>
        <taxon>Nematocera</taxon>
        <taxon>Sciaroidea</taxon>
        <taxon>Sciaridae</taxon>
        <taxon>Pseudolycoriella</taxon>
    </lineage>
</organism>